<dbReference type="InterPro" id="IPR018709">
    <property type="entry name" value="CoA_activase_DUF2229"/>
</dbReference>
<dbReference type="Proteomes" id="UP000095255">
    <property type="component" value="Unassembled WGS sequence"/>
</dbReference>
<dbReference type="GO" id="GO:0046872">
    <property type="term" value="F:metal ion binding"/>
    <property type="evidence" value="ECO:0007669"/>
    <property type="project" value="UniProtKB-KW"/>
</dbReference>
<evidence type="ECO:0000256" key="4">
    <source>
        <dbReference type="ARBA" id="ARBA00023014"/>
    </source>
</evidence>
<keyword evidence="3" id="KW-0408">Iron</keyword>
<dbReference type="SUPFAM" id="SSF53067">
    <property type="entry name" value="Actin-like ATPase domain"/>
    <property type="match status" value="2"/>
</dbReference>
<dbReference type="Gene3D" id="3.40.50.11900">
    <property type="match status" value="1"/>
</dbReference>
<dbReference type="RefSeq" id="WP_069701267.1">
    <property type="nucleotide sequence ID" value="NZ_MJAT01000005.1"/>
</dbReference>
<dbReference type="GO" id="GO:0051536">
    <property type="term" value="F:iron-sulfur cluster binding"/>
    <property type="evidence" value="ECO:0007669"/>
    <property type="project" value="UniProtKB-KW"/>
</dbReference>
<evidence type="ECO:0000313" key="7">
    <source>
        <dbReference type="EMBL" id="OEH86288.1"/>
    </source>
</evidence>
<dbReference type="NCBIfam" id="TIGR00241">
    <property type="entry name" value="CoA_E_activ"/>
    <property type="match status" value="1"/>
</dbReference>
<feature type="domain" description="ATPase BadF/BadG/BcrA/BcrD type" evidence="5">
    <location>
        <begin position="5"/>
        <end position="253"/>
    </location>
</feature>
<evidence type="ECO:0000313" key="8">
    <source>
        <dbReference type="Proteomes" id="UP000095255"/>
    </source>
</evidence>
<evidence type="ECO:0000259" key="5">
    <source>
        <dbReference type="Pfam" id="PF01869"/>
    </source>
</evidence>
<evidence type="ECO:0008006" key="9">
    <source>
        <dbReference type="Google" id="ProtNLM"/>
    </source>
</evidence>
<dbReference type="Pfam" id="PF09989">
    <property type="entry name" value="DUF2229"/>
    <property type="match status" value="1"/>
</dbReference>
<keyword evidence="4" id="KW-0411">Iron-sulfur</keyword>
<gene>
    <name evidence="7" type="ORF">BHU72_13765</name>
</gene>
<dbReference type="InterPro" id="IPR002731">
    <property type="entry name" value="ATPase_BadF"/>
</dbReference>
<name>A0A1E5L8A5_9FIRM</name>
<dbReference type="Pfam" id="PF01869">
    <property type="entry name" value="BcrAD_BadFG"/>
    <property type="match status" value="2"/>
</dbReference>
<keyword evidence="2" id="KW-0479">Metal-binding</keyword>
<keyword evidence="8" id="KW-1185">Reference proteome</keyword>
<comment type="cofactor">
    <cofactor evidence="1">
        <name>[4Fe-4S] cluster</name>
        <dbReference type="ChEBI" id="CHEBI:49883"/>
    </cofactor>
</comment>
<dbReference type="EMBL" id="MJAT01000005">
    <property type="protein sequence ID" value="OEH86288.1"/>
    <property type="molecule type" value="Genomic_DNA"/>
</dbReference>
<dbReference type="CDD" id="cd24034">
    <property type="entry name" value="ASKHA_NBD_O66634-like_rpt1"/>
    <property type="match status" value="1"/>
</dbReference>
<dbReference type="Gene3D" id="3.30.420.40">
    <property type="match status" value="4"/>
</dbReference>
<feature type="domain" description="ATPase BadF/BadG/BcrA/BcrD type" evidence="5">
    <location>
        <begin position="324"/>
        <end position="574"/>
    </location>
</feature>
<proteinExistence type="predicted"/>
<dbReference type="STRING" id="1390249.BHU72_13765"/>
<sequence>MPSSLGIDIGSSSVKVAIVDKHNKTQYTKYVLHFGKPLDILKAILNEMPDSLQKEVQSVGFTGNGSKQFKDLDIPYFSELSSQSVWAKHVYPDVKTIIEMGGQETKRIRFTDRGMQVDMSSDCSAGTGSFLEHQAERLGLPLDCYRDALAKHTDIPRIAGRCSVFAKTDIIHLQQEGTSIDNILMGLSYAVARTFKGAVIKKQRLELPILFLGGVASNPAMVHAIEKLLDVEGQLVVPEEHNVSGAIGAAMQALQQANELKWDDIVLIINSYSDNKMVSTASLAKLEMDSDRRFNPLTAKSSKGIYDGPKNTTIDTSEITGVYIGVDVGSTSTNVVMLSQNGDVLDYRYLATAGKPLQVVQQGLQEIGVNVKGIKVLGVGVTGSGRYLTGEYVGADLVKDEITAQARAAAEYNANVDTVLEIGGQDSKFIRLNQGTIVDFEMNKVCAAGTGSFLEEQCKKLNIQVEDMGEMALAAEEPSNLGERCTVFMETSLTSYLLQGAKLNDLVAGLCYGVAANYLNRVVAGRPLGDNIVFQGGVANNLGVLAAFEKLTGKKITQAPHASITGCIGAALLAKDANIIESQFKGFDKFAGSIDVESIKLNVKAVGNLSNADVSTGKNPSSEPELFALRNQRYLAHYTGEKIPGKKTIGIPRVLFVHKMFPMFRTLFTHLGYNVVLSDATDESIVKASQEYSFEEACFPVKLINGHVANLLGQGVDYVFLPNVVTMKHPVSKTRQDYPCTFMQQAALTVKLAMDLEGKGVELLNPTLSFKFGKLYMMKTFVKLGLKLGSLPHNTIKGVKKAFGAFEAFDKGLETMGKEYLSKVSTNELVFVLMTRPYGVIDPVLNMKIPQKLHQMGHKVIPMDVLPVHGYDMNVDYPNMYWPFGQHILAAAKIIKDTPNLYAIYLTNHGCGPDTMISHFMQQEMGDKPYLHLEVDEHYSSVGVQTRLEAFINSLEKQISSRVDVTDTAPNQVAATTEAHVEAVNTATQSILTKQGLHQVLVLPNWGSYSKVAAKYLINRGHKVEILPQTTTVSMAIGRKFSISKEYFTMVSLLGDVFSYLAKPTQENTQVSLLIPTSEGAEIHGLYGQLVQRELLNANYTDVKVVSPFIEDLFQDGAWLSYGEDLFKRMLAVDWLNYVLSQCGGIYGANKQTLTEYDHAIDTIEEWFEDGSQCKAIAAKLLQGHNPNLIPIGMIGEAWAIYNPALRKEFELEINRLGGTLINPPLSELVLTNIMQKRDEHAAQKEGKKYLQYMMLYMKTHGLYQDFAKKVEDSGTIFADPKEIMLEGTKYLKHFFAGLAQHRLGKPKIMRQQGIKGVIHFTSMYENVGIIVNLLSGKAREEANVPWLNFGYDGRLTQKDELNLEAFVESLKEEK</sequence>
<reference evidence="7 8" key="1">
    <citation type="submission" date="2016-09" db="EMBL/GenBank/DDBJ databases">
        <title>Desulfuribacillus arsenicus sp. nov., an obligately anaerobic, dissimilatory arsenic- and antimonate-reducing bacterium isolated from anoxic sediments.</title>
        <authorList>
            <person name="Abin C.A."/>
            <person name="Hollibaugh J.T."/>
        </authorList>
    </citation>
    <scope>NUCLEOTIDE SEQUENCE [LARGE SCALE GENOMIC DNA]</scope>
    <source>
        <strain evidence="7 8">MLFW-2</strain>
    </source>
</reference>
<evidence type="ECO:0000259" key="6">
    <source>
        <dbReference type="Pfam" id="PF09989"/>
    </source>
</evidence>
<evidence type="ECO:0000256" key="1">
    <source>
        <dbReference type="ARBA" id="ARBA00001966"/>
    </source>
</evidence>
<dbReference type="InterPro" id="IPR043129">
    <property type="entry name" value="ATPase_NBD"/>
</dbReference>
<accession>A0A1E5L8A5</accession>
<evidence type="ECO:0000256" key="3">
    <source>
        <dbReference type="ARBA" id="ARBA00023004"/>
    </source>
</evidence>
<protein>
    <recommendedName>
        <fullName evidence="9">CoA activase</fullName>
    </recommendedName>
</protein>
<evidence type="ECO:0000256" key="2">
    <source>
        <dbReference type="ARBA" id="ARBA00022723"/>
    </source>
</evidence>
<organism evidence="7 8">
    <name type="scientific">Desulfuribacillus stibiiarsenatis</name>
    <dbReference type="NCBI Taxonomy" id="1390249"/>
    <lineage>
        <taxon>Bacteria</taxon>
        <taxon>Bacillati</taxon>
        <taxon>Bacillota</taxon>
        <taxon>Desulfuribacillia</taxon>
        <taxon>Desulfuribacillales</taxon>
        <taxon>Desulfuribacillaceae</taxon>
        <taxon>Desulfuribacillus</taxon>
    </lineage>
</organism>
<comment type="caution">
    <text evidence="7">The sequence shown here is derived from an EMBL/GenBank/DDBJ whole genome shotgun (WGS) entry which is preliminary data.</text>
</comment>
<dbReference type="InterPro" id="IPR008275">
    <property type="entry name" value="CoA_E_activase_dom"/>
</dbReference>
<dbReference type="OrthoDB" id="9802715at2"/>
<dbReference type="InterPro" id="IPR051805">
    <property type="entry name" value="Dehydratase_Activator_Redct"/>
</dbReference>
<feature type="domain" description="DUF2229" evidence="6">
    <location>
        <begin position="648"/>
        <end position="865"/>
    </location>
</feature>
<dbReference type="PANTHER" id="PTHR32329:SF7">
    <property type="entry name" value="ACTIVATOR OF 2-HYDROXYACYL-COA-HYDRATASE"/>
    <property type="match status" value="1"/>
</dbReference>
<dbReference type="CDD" id="cd24035">
    <property type="entry name" value="ASKHA_NBD_O66634-like_rpt2"/>
    <property type="match status" value="1"/>
</dbReference>
<dbReference type="PANTHER" id="PTHR32329">
    <property type="entry name" value="BIFUNCTIONAL PROTEIN [INCLUDES 2-HYDROXYACYL-COA DEHYDRATASE (N-TER) AND ITS ACTIVATOR DOMAIN (C_TERM)-RELATED"/>
    <property type="match status" value="1"/>
</dbReference>